<dbReference type="PROSITE" id="PS50011">
    <property type="entry name" value="PROTEIN_KINASE_DOM"/>
    <property type="match status" value="1"/>
</dbReference>
<feature type="binding site" evidence="5">
    <location>
        <position position="39"/>
    </location>
    <ligand>
        <name>ATP</name>
        <dbReference type="ChEBI" id="CHEBI:30616"/>
    </ligand>
</feature>
<proteinExistence type="inferred from homology"/>
<dbReference type="PROSITE" id="PS00107">
    <property type="entry name" value="PROTEIN_KINASE_ATP"/>
    <property type="match status" value="1"/>
</dbReference>
<organism evidence="8 9">
    <name type="scientific">Quercus lobata</name>
    <name type="common">Valley oak</name>
    <dbReference type="NCBI Taxonomy" id="97700"/>
    <lineage>
        <taxon>Eukaryota</taxon>
        <taxon>Viridiplantae</taxon>
        <taxon>Streptophyta</taxon>
        <taxon>Embryophyta</taxon>
        <taxon>Tracheophyta</taxon>
        <taxon>Spermatophyta</taxon>
        <taxon>Magnoliopsida</taxon>
        <taxon>eudicotyledons</taxon>
        <taxon>Gunneridae</taxon>
        <taxon>Pentapetalae</taxon>
        <taxon>rosids</taxon>
        <taxon>fabids</taxon>
        <taxon>Fagales</taxon>
        <taxon>Fagaceae</taxon>
        <taxon>Quercus</taxon>
    </lineage>
</organism>
<dbReference type="Proteomes" id="UP000594261">
    <property type="component" value="Chromosome 5"/>
</dbReference>
<evidence type="ECO:0000313" key="9">
    <source>
        <dbReference type="Proteomes" id="UP000594261"/>
    </source>
</evidence>
<dbReference type="PROSITE" id="PS00108">
    <property type="entry name" value="PROTEIN_KINASE_ST"/>
    <property type="match status" value="1"/>
</dbReference>
<dbReference type="EnsemblPlants" id="QL05p073569:mrna">
    <property type="protein sequence ID" value="QL05p073569:mrna"/>
    <property type="gene ID" value="QL05p073569"/>
</dbReference>
<dbReference type="Gene3D" id="1.10.510.10">
    <property type="entry name" value="Transferase(Phosphotransferase) domain 1"/>
    <property type="match status" value="2"/>
</dbReference>
<evidence type="ECO:0000259" key="7">
    <source>
        <dbReference type="PROSITE" id="PS50011"/>
    </source>
</evidence>
<comment type="similarity">
    <text evidence="6">Belongs to the protein kinase superfamily.</text>
</comment>
<keyword evidence="2 5" id="KW-0547">Nucleotide-binding</keyword>
<feature type="domain" description="Protein kinase" evidence="7">
    <location>
        <begin position="9"/>
        <end position="276"/>
    </location>
</feature>
<dbReference type="InterPro" id="IPR000719">
    <property type="entry name" value="Prot_kinase_dom"/>
</dbReference>
<dbReference type="FunCoup" id="A0A7N2LTU2">
    <property type="interactions" value="2"/>
</dbReference>
<keyword evidence="9" id="KW-1185">Reference proteome</keyword>
<accession>A0A7N2LTU2</accession>
<dbReference type="InterPro" id="IPR011009">
    <property type="entry name" value="Kinase-like_dom_sf"/>
</dbReference>
<evidence type="ECO:0000256" key="2">
    <source>
        <dbReference type="ARBA" id="ARBA00022741"/>
    </source>
</evidence>
<dbReference type="PANTHER" id="PTHR44167">
    <property type="entry name" value="OVARIAN-SPECIFIC SERINE/THREONINE-PROTEIN KINASE LOK-RELATED"/>
    <property type="match status" value="1"/>
</dbReference>
<dbReference type="AlphaFoldDB" id="A0A7N2LTU2"/>
<evidence type="ECO:0000256" key="1">
    <source>
        <dbReference type="ARBA" id="ARBA00022679"/>
    </source>
</evidence>
<keyword evidence="6" id="KW-0723">Serine/threonine-protein kinase</keyword>
<dbReference type="Gramene" id="QL05p073569:mrna">
    <property type="protein sequence ID" value="QL05p073569:mrna"/>
    <property type="gene ID" value="QL05p073569"/>
</dbReference>
<reference evidence="8" key="2">
    <citation type="submission" date="2021-01" db="UniProtKB">
        <authorList>
            <consortium name="EnsemblPlants"/>
        </authorList>
    </citation>
    <scope>IDENTIFICATION</scope>
</reference>
<reference evidence="8 9" key="1">
    <citation type="journal article" date="2016" name="G3 (Bethesda)">
        <title>First Draft Assembly and Annotation of the Genome of a California Endemic Oak Quercus lobata Nee (Fagaceae).</title>
        <authorList>
            <person name="Sork V.L."/>
            <person name="Fitz-Gibbon S.T."/>
            <person name="Puiu D."/>
            <person name="Crepeau M."/>
            <person name="Gugger P.F."/>
            <person name="Sherman R."/>
            <person name="Stevens K."/>
            <person name="Langley C.H."/>
            <person name="Pellegrini M."/>
            <person name="Salzberg S.L."/>
        </authorList>
    </citation>
    <scope>NUCLEOTIDE SEQUENCE [LARGE SCALE GENOMIC DNA]</scope>
    <source>
        <strain evidence="8 9">cv. SW786</strain>
    </source>
</reference>
<dbReference type="SMART" id="SM00220">
    <property type="entry name" value="S_TKc"/>
    <property type="match status" value="1"/>
</dbReference>
<dbReference type="GO" id="GO:0005524">
    <property type="term" value="F:ATP binding"/>
    <property type="evidence" value="ECO:0007669"/>
    <property type="project" value="UniProtKB-UniRule"/>
</dbReference>
<dbReference type="SUPFAM" id="SSF56112">
    <property type="entry name" value="Protein kinase-like (PK-like)"/>
    <property type="match status" value="1"/>
</dbReference>
<evidence type="ECO:0000256" key="5">
    <source>
        <dbReference type="PROSITE-ProRule" id="PRU10141"/>
    </source>
</evidence>
<evidence type="ECO:0000256" key="6">
    <source>
        <dbReference type="RuleBase" id="RU000304"/>
    </source>
</evidence>
<dbReference type="GO" id="GO:0044773">
    <property type="term" value="P:mitotic DNA damage checkpoint signaling"/>
    <property type="evidence" value="ECO:0007669"/>
    <property type="project" value="TreeGrafter"/>
</dbReference>
<evidence type="ECO:0000256" key="3">
    <source>
        <dbReference type="ARBA" id="ARBA00022777"/>
    </source>
</evidence>
<dbReference type="GO" id="GO:0005634">
    <property type="term" value="C:nucleus"/>
    <property type="evidence" value="ECO:0007669"/>
    <property type="project" value="TreeGrafter"/>
</dbReference>
<keyword evidence="1" id="KW-0808">Transferase</keyword>
<sequence length="287" mass="32837">MPAELDDRYNLTKMIGEGSFGTARLASKFNSNKLEFIVKIISTFRGSDANVSALREAHFGENLTEAGLDITPKFVKAFQRNNGDDLLFHLVYHFEGISLEHLLYGGQNRLWWNWLKTTHRRVRMPLKALCFSCILFIQISAIAILHDHDIVHRDLKPGNIVICIPTQKRRCAASVEEIKQIHDFKLAPQCRDYMPPETGYGWMAKAQARNLALLELCVGEFSDHCSKQDFADQIIARDPFQLGFLDVEALRLARLLLHWDPVRRISARGALQHSYFQQNEARACRGD</sequence>
<dbReference type="InParanoid" id="A0A7N2LTU2"/>
<keyword evidence="4 5" id="KW-0067">ATP-binding</keyword>
<dbReference type="InterPro" id="IPR017441">
    <property type="entry name" value="Protein_kinase_ATP_BS"/>
</dbReference>
<dbReference type="Pfam" id="PF00069">
    <property type="entry name" value="Pkinase"/>
    <property type="match status" value="1"/>
</dbReference>
<evidence type="ECO:0000256" key="4">
    <source>
        <dbReference type="ARBA" id="ARBA00022840"/>
    </source>
</evidence>
<dbReference type="EMBL" id="LRBV02000005">
    <property type="status" value="NOT_ANNOTATED_CDS"/>
    <property type="molecule type" value="Genomic_DNA"/>
</dbReference>
<evidence type="ECO:0000313" key="8">
    <source>
        <dbReference type="EnsemblPlants" id="QL05p073569:mrna"/>
    </source>
</evidence>
<dbReference type="GO" id="GO:0004674">
    <property type="term" value="F:protein serine/threonine kinase activity"/>
    <property type="evidence" value="ECO:0007669"/>
    <property type="project" value="UniProtKB-KW"/>
</dbReference>
<dbReference type="InterPro" id="IPR008271">
    <property type="entry name" value="Ser/Thr_kinase_AS"/>
</dbReference>
<name>A0A7N2LTU2_QUELO</name>
<keyword evidence="3" id="KW-0418">Kinase</keyword>
<protein>
    <recommendedName>
        <fullName evidence="7">Protein kinase domain-containing protein</fullName>
    </recommendedName>
</protein>
<dbReference type="PANTHER" id="PTHR44167:SF30">
    <property type="entry name" value="PHOSPHORYLASE KINASE"/>
    <property type="match status" value="1"/>
</dbReference>